<dbReference type="PANTHER" id="PTHR48207:SF3">
    <property type="entry name" value="SUCCINATE--HYDROXYMETHYLGLUTARATE COA-TRANSFERASE"/>
    <property type="match status" value="1"/>
</dbReference>
<name>A0A674PHZ7_TAKRU</name>
<dbReference type="InterPro" id="IPR023606">
    <property type="entry name" value="CoA-Trfase_III_dom_1_sf"/>
</dbReference>
<dbReference type="InterPro" id="IPR003673">
    <property type="entry name" value="CoA-Trfase_fam_III"/>
</dbReference>
<accession>A0A674PHZ7</accession>
<dbReference type="Pfam" id="PF02515">
    <property type="entry name" value="CoA_transf_3"/>
    <property type="match status" value="2"/>
</dbReference>
<dbReference type="Ensembl" id="ENSTRUT00000086057.1">
    <property type="protein sequence ID" value="ENSTRUP00000085164.1"/>
    <property type="gene ID" value="ENSTRUG00000026013.1"/>
</dbReference>
<dbReference type="SUPFAM" id="SSF89796">
    <property type="entry name" value="CoA-transferase family III (CaiB/BaiF)"/>
    <property type="match status" value="2"/>
</dbReference>
<sequence length="609" mass="68969">MILGDLGAEVIKVERPDVGDDTRAWGPPFVANESVYFLSVNRNKKSVCVDLKHPSGVTIVQELAQRCDVLVENFLPGKLDKMSLGYEDLSRLNPQLIYCSISGYGQSGPRSQTPGYDSIASAMSGMMHITGPEGGEPVRPGVAMTDLAAGLYAHGAVMAALLQRQRTGTGSHIDCNLLSAQVSCLSHIAANYLNCGWEARRWGTAHESIVPYQAFTTKDGHVVVAAGNDKQFVKVCQVLHLRELTEEPRYRTNKLRVQNRKQLIETLSHRYTHTGTHTQEHTQVHTHRYTHTGTHTGTYTQVHTHTGTYTQEHTGTHTQVHTGTHTQVHTQVHTHRYTHTQVHTHRNTQVHTHRYTHTGTHRYTHTQVHTHRNTQVHTHRYTQVHTHRYTHRYIHTGTHTHRYIHTGTHRYTHTGTHTQVHTGTHTQVHTHTGTHTGTYTQVHTHTGTHRYTHTRTHTGTHTQVHTHRYTHGYTRRYTHRYTHRVTWCCSDHFKVVFSARFRQHTTSEWLRFFEGSGVPVGPINSIQEVFCDTQVKHNNLIREMKHPTAGLIRVPGPAVHYSSFEPPEATPPPLIGQHTVQVLRNTLSYTDDAIKSLLASKVVAQNVAS</sequence>
<organism evidence="3 4">
    <name type="scientific">Takifugu rubripes</name>
    <name type="common">Japanese pufferfish</name>
    <name type="synonym">Fugu rubripes</name>
    <dbReference type="NCBI Taxonomy" id="31033"/>
    <lineage>
        <taxon>Eukaryota</taxon>
        <taxon>Metazoa</taxon>
        <taxon>Chordata</taxon>
        <taxon>Craniata</taxon>
        <taxon>Vertebrata</taxon>
        <taxon>Euteleostomi</taxon>
        <taxon>Actinopterygii</taxon>
        <taxon>Neopterygii</taxon>
        <taxon>Teleostei</taxon>
        <taxon>Neoteleostei</taxon>
        <taxon>Acanthomorphata</taxon>
        <taxon>Eupercaria</taxon>
        <taxon>Tetraodontiformes</taxon>
        <taxon>Tetradontoidea</taxon>
        <taxon>Tetraodontidae</taxon>
        <taxon>Takifugu</taxon>
    </lineage>
</organism>
<proteinExistence type="inferred from homology"/>
<reference evidence="3 4" key="1">
    <citation type="journal article" date="2011" name="Genome Biol. Evol.">
        <title>Integration of the genetic map and genome assembly of fugu facilitates insights into distinct features of genome evolution in teleosts and mammals.</title>
        <authorList>
            <person name="Kai W."/>
            <person name="Kikuchi K."/>
            <person name="Tohari S."/>
            <person name="Chew A.K."/>
            <person name="Tay A."/>
            <person name="Fujiwara A."/>
            <person name="Hosoya S."/>
            <person name="Suetake H."/>
            <person name="Naruse K."/>
            <person name="Brenner S."/>
            <person name="Suzuki Y."/>
            <person name="Venkatesh B."/>
        </authorList>
    </citation>
    <scope>NUCLEOTIDE SEQUENCE [LARGE SCALE GENOMIC DNA]</scope>
</reference>
<evidence type="ECO:0000256" key="1">
    <source>
        <dbReference type="ARBA" id="ARBA00008383"/>
    </source>
</evidence>
<gene>
    <name evidence="3" type="primary">sugct</name>
</gene>
<evidence type="ECO:0000313" key="4">
    <source>
        <dbReference type="Proteomes" id="UP000005226"/>
    </source>
</evidence>
<dbReference type="InParanoid" id="A0A674PHZ7"/>
<protein>
    <submittedName>
        <fullName evidence="3">Succinyl-CoA:glutarate-CoA transferase</fullName>
    </submittedName>
</protein>
<dbReference type="GeneTree" id="ENSGT00940000157866"/>
<dbReference type="Proteomes" id="UP000005226">
    <property type="component" value="Chromosome 10"/>
</dbReference>
<dbReference type="GO" id="GO:0047369">
    <property type="term" value="F:succinate-hydroxymethylglutarate CoA-transferase activity"/>
    <property type="evidence" value="ECO:0007669"/>
    <property type="project" value="TreeGrafter"/>
</dbReference>
<evidence type="ECO:0000313" key="3">
    <source>
        <dbReference type="Ensembl" id="ENSTRUP00000085164.1"/>
    </source>
</evidence>
<comment type="similarity">
    <text evidence="1">Belongs to the CoA-transferase III family.</text>
</comment>
<dbReference type="Gene3D" id="3.30.1540.10">
    <property type="entry name" value="formyl-coa transferase, domain 3"/>
    <property type="match status" value="1"/>
</dbReference>
<reference evidence="3" key="2">
    <citation type="submission" date="2025-08" db="UniProtKB">
        <authorList>
            <consortium name="Ensembl"/>
        </authorList>
    </citation>
    <scope>IDENTIFICATION</scope>
</reference>
<evidence type="ECO:0000256" key="2">
    <source>
        <dbReference type="ARBA" id="ARBA00022679"/>
    </source>
</evidence>
<dbReference type="AlphaFoldDB" id="A0A674PHZ7"/>
<dbReference type="InterPro" id="IPR044855">
    <property type="entry name" value="CoA-Trfase_III_dom3_sf"/>
</dbReference>
<keyword evidence="2" id="KW-0808">Transferase</keyword>
<keyword evidence="4" id="KW-1185">Reference proteome</keyword>
<dbReference type="GO" id="GO:0005739">
    <property type="term" value="C:mitochondrion"/>
    <property type="evidence" value="ECO:0007669"/>
    <property type="project" value="TreeGrafter"/>
</dbReference>
<reference evidence="3" key="3">
    <citation type="submission" date="2025-09" db="UniProtKB">
        <authorList>
            <consortium name="Ensembl"/>
        </authorList>
    </citation>
    <scope>IDENTIFICATION</scope>
</reference>
<dbReference type="PANTHER" id="PTHR48207">
    <property type="entry name" value="SUCCINATE--HYDROXYMETHYLGLUTARATE COA-TRANSFERASE"/>
    <property type="match status" value="1"/>
</dbReference>
<dbReference type="InterPro" id="IPR050483">
    <property type="entry name" value="CoA-transferase_III_domain"/>
</dbReference>
<dbReference type="Gene3D" id="3.40.50.10540">
    <property type="entry name" value="Crotonobetainyl-coa:carnitine coa-transferase, domain 1"/>
    <property type="match status" value="2"/>
</dbReference>